<reference evidence="3 6" key="1">
    <citation type="submission" date="2021-01" db="EMBL/GenBank/DDBJ databases">
        <title>Diatom-associated Roseobacters Show Island Model of Population Structure.</title>
        <authorList>
            <person name="Qu L."/>
            <person name="Feng X."/>
            <person name="Chen Y."/>
            <person name="Li L."/>
            <person name="Wang X."/>
            <person name="Hu Z."/>
            <person name="Wang H."/>
            <person name="Luo H."/>
        </authorList>
    </citation>
    <scope>NUCLEOTIDE SEQUENCE</scope>
    <source>
        <strain evidence="4 6">CC28-63</strain>
        <strain evidence="3">CC28-69</strain>
    </source>
</reference>
<evidence type="ECO:0000259" key="2">
    <source>
        <dbReference type="Pfam" id="PF07995"/>
    </source>
</evidence>
<feature type="signal peptide" evidence="1">
    <location>
        <begin position="1"/>
        <end position="21"/>
    </location>
</feature>
<feature type="domain" description="Glucose/Sorbosone dehydrogenase" evidence="2">
    <location>
        <begin position="48"/>
        <end position="371"/>
    </location>
</feature>
<organism evidence="3 5">
    <name type="scientific">Marivita cryptomonadis</name>
    <dbReference type="NCBI Taxonomy" id="505252"/>
    <lineage>
        <taxon>Bacteria</taxon>
        <taxon>Pseudomonadati</taxon>
        <taxon>Pseudomonadota</taxon>
        <taxon>Alphaproteobacteria</taxon>
        <taxon>Rhodobacterales</taxon>
        <taxon>Roseobacteraceae</taxon>
        <taxon>Marivita</taxon>
    </lineage>
</organism>
<dbReference type="InterPro" id="IPR011042">
    <property type="entry name" value="6-blade_b-propeller_TolB-like"/>
</dbReference>
<gene>
    <name evidence="3" type="ORF">JQX41_05580</name>
    <name evidence="4" type="ORF">JQX48_05585</name>
</gene>
<dbReference type="AlphaFoldDB" id="A0A9Q2S453"/>
<protein>
    <submittedName>
        <fullName evidence="3">PQQ-dependent sugar dehydrogenase</fullName>
    </submittedName>
</protein>
<keyword evidence="1" id="KW-0732">Signal</keyword>
<dbReference type="PANTHER" id="PTHR19328:SF75">
    <property type="entry name" value="ALDOSE SUGAR DEHYDROGENASE YLII"/>
    <property type="match status" value="1"/>
</dbReference>
<dbReference type="Pfam" id="PF07995">
    <property type="entry name" value="GSDH"/>
    <property type="match status" value="1"/>
</dbReference>
<evidence type="ECO:0000313" key="5">
    <source>
        <dbReference type="Proteomes" id="UP000755667"/>
    </source>
</evidence>
<dbReference type="Gene3D" id="2.120.10.30">
    <property type="entry name" value="TolB, C-terminal domain"/>
    <property type="match status" value="1"/>
</dbReference>
<comment type="caution">
    <text evidence="3">The sequence shown here is derived from an EMBL/GenBank/DDBJ whole genome shotgun (WGS) entry which is preliminary data.</text>
</comment>
<dbReference type="PANTHER" id="PTHR19328">
    <property type="entry name" value="HEDGEHOG-INTERACTING PROTEIN"/>
    <property type="match status" value="1"/>
</dbReference>
<keyword evidence="6" id="KW-1185">Reference proteome</keyword>
<sequence length="377" mass="40164">MTALRRFTLSVSLLMSSAALAPVIAQVTSETIQTSAGQMQVSAVVTGLDEPWAFGFLPEGEIVVTERDGRVLLVTPGAGVVTLRTPPEVDVDGQGGLLDVLVPRDFAQSRTLFFTHAKRQGRGSGTAVTKAVLHSDGTALTDHETIFEIAPGSSGGRHFGSRIVEAQDGTLFITVGDRGSDDTAQDRSLHNGSVLRITKTGAVPSDNPFVNTAVVQPEIWSYGHRNPQGAAMDSNGQLWVTEHGARGGDEVNRIRKGANFGWPVISYGTHYSGRSIGEGTSMPGMEQPVAYWDPSMAPSGLTFYNGGPIRAWSGDMFAGSLKFDYISRLEGAPLQEVEQIQGDSTQRVRDVRQGPDGALWFLSVGNGALYRMAGLGS</sequence>
<evidence type="ECO:0000313" key="3">
    <source>
        <dbReference type="EMBL" id="MBM2411762.1"/>
    </source>
</evidence>
<evidence type="ECO:0000256" key="1">
    <source>
        <dbReference type="SAM" id="SignalP"/>
    </source>
</evidence>
<dbReference type="SUPFAM" id="SSF50952">
    <property type="entry name" value="Soluble quinoprotein glucose dehydrogenase"/>
    <property type="match status" value="1"/>
</dbReference>
<name>A0A9Q2S453_9RHOB</name>
<dbReference type="EMBL" id="JAFBXF010000003">
    <property type="protein sequence ID" value="MBM2416430.1"/>
    <property type="molecule type" value="Genomic_DNA"/>
</dbReference>
<dbReference type="Proteomes" id="UP000755667">
    <property type="component" value="Unassembled WGS sequence"/>
</dbReference>
<evidence type="ECO:0000313" key="4">
    <source>
        <dbReference type="EMBL" id="MBM2416430.1"/>
    </source>
</evidence>
<dbReference type="Proteomes" id="UP000809440">
    <property type="component" value="Unassembled WGS sequence"/>
</dbReference>
<proteinExistence type="predicted"/>
<dbReference type="InterPro" id="IPR012938">
    <property type="entry name" value="Glc/Sorbosone_DH"/>
</dbReference>
<accession>A0A9Q2S453</accession>
<dbReference type="EMBL" id="JAFBXE010000003">
    <property type="protein sequence ID" value="MBM2411762.1"/>
    <property type="molecule type" value="Genomic_DNA"/>
</dbReference>
<dbReference type="RefSeq" id="WP_138488167.1">
    <property type="nucleotide sequence ID" value="NZ_JAFBWU010000003.1"/>
</dbReference>
<feature type="chain" id="PRO_5040121355" evidence="1">
    <location>
        <begin position="22"/>
        <end position="377"/>
    </location>
</feature>
<dbReference type="InterPro" id="IPR011041">
    <property type="entry name" value="Quinoprot_gluc/sorb_DH_b-prop"/>
</dbReference>
<evidence type="ECO:0000313" key="6">
    <source>
        <dbReference type="Proteomes" id="UP000809440"/>
    </source>
</evidence>